<dbReference type="Proteomes" id="UP000015453">
    <property type="component" value="Unassembled WGS sequence"/>
</dbReference>
<dbReference type="EMBL" id="AUSU01001318">
    <property type="protein sequence ID" value="EPS71294.1"/>
    <property type="molecule type" value="Genomic_DNA"/>
</dbReference>
<sequence length="126" mass="14579">MFFDGFIRRRLETLLRPWLKDDEELRLSVGFLRSSGVLNNISLNTAALNELLDDPTRFYFKEVTVEQLSLIFAPFSATAFTLVVRGLHVVVSLGEAEDEHGLKWKPKPRDTIVEERNEFLREVDPE</sequence>
<dbReference type="AlphaFoldDB" id="S8CV98"/>
<evidence type="ECO:0000313" key="1">
    <source>
        <dbReference type="EMBL" id="EPS71294.1"/>
    </source>
</evidence>
<accession>S8CV98</accession>
<comment type="caution">
    <text evidence="1">The sequence shown here is derived from an EMBL/GenBank/DDBJ whole genome shotgun (WGS) entry which is preliminary data.</text>
</comment>
<keyword evidence="2" id="KW-1185">Reference proteome</keyword>
<organism evidence="1 2">
    <name type="scientific">Genlisea aurea</name>
    <dbReference type="NCBI Taxonomy" id="192259"/>
    <lineage>
        <taxon>Eukaryota</taxon>
        <taxon>Viridiplantae</taxon>
        <taxon>Streptophyta</taxon>
        <taxon>Embryophyta</taxon>
        <taxon>Tracheophyta</taxon>
        <taxon>Spermatophyta</taxon>
        <taxon>Magnoliopsida</taxon>
        <taxon>eudicotyledons</taxon>
        <taxon>Gunneridae</taxon>
        <taxon>Pentapetalae</taxon>
        <taxon>asterids</taxon>
        <taxon>lamiids</taxon>
        <taxon>Lamiales</taxon>
        <taxon>Lentibulariaceae</taxon>
        <taxon>Genlisea</taxon>
    </lineage>
</organism>
<reference evidence="1 2" key="1">
    <citation type="journal article" date="2013" name="BMC Genomics">
        <title>The miniature genome of a carnivorous plant Genlisea aurea contains a low number of genes and short non-coding sequences.</title>
        <authorList>
            <person name="Leushkin E.V."/>
            <person name="Sutormin R.A."/>
            <person name="Nabieva E.R."/>
            <person name="Penin A.A."/>
            <person name="Kondrashov A.S."/>
            <person name="Logacheva M.D."/>
        </authorList>
    </citation>
    <scope>NUCLEOTIDE SEQUENCE [LARGE SCALE GENOMIC DNA]</scope>
</reference>
<feature type="non-terminal residue" evidence="1">
    <location>
        <position position="126"/>
    </location>
</feature>
<name>S8CV98_9LAMI</name>
<proteinExistence type="predicted"/>
<gene>
    <name evidence="1" type="ORF">M569_03464</name>
</gene>
<dbReference type="OrthoDB" id="1219144at2759"/>
<evidence type="ECO:0000313" key="2">
    <source>
        <dbReference type="Proteomes" id="UP000015453"/>
    </source>
</evidence>
<protein>
    <submittedName>
        <fullName evidence="1">Uncharacterized protein</fullName>
    </submittedName>
</protein>